<name>E6QT77_9ZZZZ</name>
<evidence type="ECO:0000313" key="1">
    <source>
        <dbReference type="EMBL" id="CBI10449.1"/>
    </source>
</evidence>
<protein>
    <submittedName>
        <fullName evidence="1">Uncharacterized protein</fullName>
    </submittedName>
</protein>
<dbReference type="EMBL" id="CABR01000084">
    <property type="protein sequence ID" value="CBI10449.1"/>
    <property type="molecule type" value="Genomic_DNA"/>
</dbReference>
<dbReference type="AlphaFoldDB" id="E6QT77"/>
<reference evidence="1" key="1">
    <citation type="submission" date="2009-10" db="EMBL/GenBank/DDBJ databases">
        <title>Diversity of trophic interactions inside an arsenic-rich microbial ecosystem.</title>
        <authorList>
            <person name="Bertin P.N."/>
            <person name="Heinrich-Salmeron A."/>
            <person name="Pelletier E."/>
            <person name="Goulhen-Chollet F."/>
            <person name="Arsene-Ploetze F."/>
            <person name="Gallien S."/>
            <person name="Calteau A."/>
            <person name="Vallenet D."/>
            <person name="Casiot C."/>
            <person name="Chane-Woon-Ming B."/>
            <person name="Giloteaux L."/>
            <person name="Barakat M."/>
            <person name="Bonnefoy V."/>
            <person name="Bruneel O."/>
            <person name="Chandler M."/>
            <person name="Cleiss J."/>
            <person name="Duran R."/>
            <person name="Elbaz-Poulichet F."/>
            <person name="Fonknechten N."/>
            <person name="Lauga B."/>
            <person name="Mornico D."/>
            <person name="Ortet P."/>
            <person name="Schaeffer C."/>
            <person name="Siguier P."/>
            <person name="Alexander Thil Smith A."/>
            <person name="Van Dorsselaer A."/>
            <person name="Weissenbach J."/>
            <person name="Medigue C."/>
            <person name="Le Paslier D."/>
        </authorList>
    </citation>
    <scope>NUCLEOTIDE SEQUENCE</scope>
</reference>
<sequence length="93" mass="10004">MILMSCLLVTLTIAAYAILLAKKAGNYSVEGLCRYLGGARSLPDLKEIGCKSAWPVPISPLFWSIEQLLTGKTGKTCPHPAEFCEQPHCGLPA</sequence>
<accession>E6QT77</accession>
<comment type="caution">
    <text evidence="1">The sequence shown here is derived from an EMBL/GenBank/DDBJ whole genome shotgun (WGS) entry which is preliminary data.</text>
</comment>
<proteinExistence type="predicted"/>
<organism evidence="1">
    <name type="scientific">mine drainage metagenome</name>
    <dbReference type="NCBI Taxonomy" id="410659"/>
    <lineage>
        <taxon>unclassified sequences</taxon>
        <taxon>metagenomes</taxon>
        <taxon>ecological metagenomes</taxon>
    </lineage>
</organism>
<gene>
    <name evidence="1" type="ORF">CARN7_1229</name>
</gene>